<dbReference type="EMBL" id="QOQD01000006">
    <property type="protein sequence ID" value="RCL73495.1"/>
    <property type="molecule type" value="Genomic_DNA"/>
</dbReference>
<evidence type="ECO:0000256" key="2">
    <source>
        <dbReference type="ARBA" id="ARBA00022980"/>
    </source>
</evidence>
<dbReference type="GO" id="GO:0006412">
    <property type="term" value="P:translation"/>
    <property type="evidence" value="ECO:0007669"/>
    <property type="project" value="UniProtKB-UniRule"/>
</dbReference>
<gene>
    <name evidence="4" type="primary">rplQ</name>
    <name evidence="7" type="ORF">DBW71_03180</name>
</gene>
<keyword evidence="3 4" id="KW-0687">Ribonucleoprotein</keyword>
<dbReference type="InterPro" id="IPR047859">
    <property type="entry name" value="Ribosomal_bL17_CS"/>
</dbReference>
<comment type="similarity">
    <text evidence="1 4 5">Belongs to the bacterial ribosomal protein bL17 family.</text>
</comment>
<feature type="region of interest" description="Disordered" evidence="6">
    <location>
        <begin position="120"/>
        <end position="146"/>
    </location>
</feature>
<name>A0A368DQL2_9PROT</name>
<dbReference type="InterPro" id="IPR036373">
    <property type="entry name" value="Ribosomal_bL17_sf"/>
</dbReference>
<dbReference type="PROSITE" id="PS01167">
    <property type="entry name" value="RIBOSOMAL_L17"/>
    <property type="match status" value="1"/>
</dbReference>
<dbReference type="FunFam" id="3.90.1030.10:FF:000001">
    <property type="entry name" value="50S ribosomal protein L17"/>
    <property type="match status" value="1"/>
</dbReference>
<dbReference type="Pfam" id="PF01196">
    <property type="entry name" value="Ribosomal_L17"/>
    <property type="match status" value="1"/>
</dbReference>
<dbReference type="HAMAP" id="MF_01368">
    <property type="entry name" value="Ribosomal_bL17"/>
    <property type="match status" value="1"/>
</dbReference>
<evidence type="ECO:0000256" key="4">
    <source>
        <dbReference type="HAMAP-Rule" id="MF_01368"/>
    </source>
</evidence>
<evidence type="ECO:0000256" key="1">
    <source>
        <dbReference type="ARBA" id="ARBA00008777"/>
    </source>
</evidence>
<dbReference type="Proteomes" id="UP000253570">
    <property type="component" value="Unassembled WGS sequence"/>
</dbReference>
<dbReference type="SUPFAM" id="SSF64263">
    <property type="entry name" value="Prokaryotic ribosomal protein L17"/>
    <property type="match status" value="1"/>
</dbReference>
<reference evidence="7 8" key="1">
    <citation type="journal article" date="2018" name="Microbiome">
        <title>Fine metagenomic profile of the Mediterranean stratified and mixed water columns revealed by assembly and recruitment.</title>
        <authorList>
            <person name="Haro-Moreno J.M."/>
            <person name="Lopez-Perez M."/>
            <person name="De La Torre J.R."/>
            <person name="Picazo A."/>
            <person name="Camacho A."/>
            <person name="Rodriguez-Valera F."/>
        </authorList>
    </citation>
    <scope>NUCLEOTIDE SEQUENCE [LARGE SCALE GENOMIC DNA]</scope>
    <source>
        <strain evidence="7">MED-G57</strain>
    </source>
</reference>
<dbReference type="PANTHER" id="PTHR14413:SF16">
    <property type="entry name" value="LARGE RIBOSOMAL SUBUNIT PROTEIN BL17M"/>
    <property type="match status" value="1"/>
</dbReference>
<evidence type="ECO:0000256" key="5">
    <source>
        <dbReference type="RuleBase" id="RU000660"/>
    </source>
</evidence>
<evidence type="ECO:0000313" key="8">
    <source>
        <dbReference type="Proteomes" id="UP000253570"/>
    </source>
</evidence>
<proteinExistence type="inferred from homology"/>
<protein>
    <recommendedName>
        <fullName evidence="4">Large ribosomal subunit protein bL17</fullName>
    </recommendedName>
</protein>
<comment type="caution">
    <text evidence="7">The sequence shown here is derived from an EMBL/GenBank/DDBJ whole genome shotgun (WGS) entry which is preliminary data.</text>
</comment>
<dbReference type="AlphaFoldDB" id="A0A368DQL2"/>
<dbReference type="PANTHER" id="PTHR14413">
    <property type="entry name" value="RIBOSOMAL PROTEIN L17"/>
    <property type="match status" value="1"/>
</dbReference>
<evidence type="ECO:0000313" key="7">
    <source>
        <dbReference type="EMBL" id="RCL73495.1"/>
    </source>
</evidence>
<evidence type="ECO:0000256" key="6">
    <source>
        <dbReference type="SAM" id="MobiDB-lite"/>
    </source>
</evidence>
<dbReference type="GO" id="GO:0022625">
    <property type="term" value="C:cytosolic large ribosomal subunit"/>
    <property type="evidence" value="ECO:0007669"/>
    <property type="project" value="TreeGrafter"/>
</dbReference>
<evidence type="ECO:0000256" key="3">
    <source>
        <dbReference type="ARBA" id="ARBA00023274"/>
    </source>
</evidence>
<accession>A0A368DQL2</accession>
<dbReference type="InterPro" id="IPR000456">
    <property type="entry name" value="Ribosomal_bL17"/>
</dbReference>
<dbReference type="NCBIfam" id="TIGR00059">
    <property type="entry name" value="L17"/>
    <property type="match status" value="1"/>
</dbReference>
<keyword evidence="2 4" id="KW-0689">Ribosomal protein</keyword>
<dbReference type="Gene3D" id="3.90.1030.10">
    <property type="entry name" value="Ribosomal protein L17"/>
    <property type="match status" value="1"/>
</dbReference>
<sequence length="146" mass="16611">MRHNISGRKLNRTSSHRKAMFSNMVNALIKHEQITTTLPKAKELRPIIEKMVTLSRKNDLHSRRQAISKLQDNDMVKKLFEVLGPRYAERTGGYTRIIKAGFRYGDSAPMAVIEFVDRDKDAKGQDSGPIQVQESEEEIENANSIA</sequence>
<dbReference type="GO" id="GO:0003735">
    <property type="term" value="F:structural constituent of ribosome"/>
    <property type="evidence" value="ECO:0007669"/>
    <property type="project" value="InterPro"/>
</dbReference>
<organism evidence="7 8">
    <name type="scientific">PS1 clade bacterium</name>
    <dbReference type="NCBI Taxonomy" id="2175152"/>
    <lineage>
        <taxon>Bacteria</taxon>
        <taxon>Pseudomonadati</taxon>
        <taxon>Pseudomonadota</taxon>
        <taxon>Alphaproteobacteria</taxon>
        <taxon>PS1 clade</taxon>
    </lineage>
</organism>
<comment type="subunit">
    <text evidence="4">Part of the 50S ribosomal subunit. Contacts protein L32.</text>
</comment>